<dbReference type="Proteomes" id="UP000187406">
    <property type="component" value="Unassembled WGS sequence"/>
</dbReference>
<dbReference type="FunFam" id="3.40.50.2000:FF:000107">
    <property type="entry name" value="Glycosyltransferase"/>
    <property type="match status" value="1"/>
</dbReference>
<dbReference type="STRING" id="3775.A0A1Q3BX46"/>
<comment type="caution">
    <text evidence="6">The sequence shown here is derived from an EMBL/GenBank/DDBJ whole genome shotgun (WGS) entry which is preliminary data.</text>
</comment>
<keyword evidence="2 4" id="KW-0328">Glycosyltransferase</keyword>
<keyword evidence="3 4" id="KW-0808">Transferase</keyword>
<dbReference type="Gene3D" id="3.40.50.2000">
    <property type="entry name" value="Glycogen Phosphorylase B"/>
    <property type="match status" value="2"/>
</dbReference>
<dbReference type="PROSITE" id="PS00375">
    <property type="entry name" value="UDPGT"/>
    <property type="match status" value="1"/>
</dbReference>
<comment type="similarity">
    <text evidence="1 4">Belongs to the UDP-glycosyltransferase family.</text>
</comment>
<dbReference type="InterPro" id="IPR035595">
    <property type="entry name" value="UDP_glycos_trans_CS"/>
</dbReference>
<dbReference type="CDD" id="cd03784">
    <property type="entry name" value="GT1_Gtf-like"/>
    <property type="match status" value="1"/>
</dbReference>
<dbReference type="InterPro" id="IPR002213">
    <property type="entry name" value="UDP_glucos_trans"/>
</dbReference>
<gene>
    <name evidence="6" type="ORF">CFOL_v3_16053</name>
</gene>
<organism evidence="6 7">
    <name type="scientific">Cephalotus follicularis</name>
    <name type="common">Albany pitcher plant</name>
    <dbReference type="NCBI Taxonomy" id="3775"/>
    <lineage>
        <taxon>Eukaryota</taxon>
        <taxon>Viridiplantae</taxon>
        <taxon>Streptophyta</taxon>
        <taxon>Embryophyta</taxon>
        <taxon>Tracheophyta</taxon>
        <taxon>Spermatophyta</taxon>
        <taxon>Magnoliopsida</taxon>
        <taxon>eudicotyledons</taxon>
        <taxon>Gunneridae</taxon>
        <taxon>Pentapetalae</taxon>
        <taxon>rosids</taxon>
        <taxon>fabids</taxon>
        <taxon>Oxalidales</taxon>
        <taxon>Cephalotaceae</taxon>
        <taxon>Cephalotus</taxon>
    </lineage>
</organism>
<dbReference type="OrthoDB" id="5835829at2759"/>
<dbReference type="AlphaFoldDB" id="A0A1Q3BX46"/>
<dbReference type="PANTHER" id="PTHR48047:SF51">
    <property type="entry name" value="GLYCOSYLTRANSFERASE"/>
    <property type="match status" value="1"/>
</dbReference>
<reference evidence="7" key="1">
    <citation type="submission" date="2016-04" db="EMBL/GenBank/DDBJ databases">
        <title>Cephalotus genome sequencing.</title>
        <authorList>
            <person name="Fukushima K."/>
            <person name="Hasebe M."/>
            <person name="Fang X."/>
        </authorList>
    </citation>
    <scope>NUCLEOTIDE SEQUENCE [LARGE SCALE GENOMIC DNA]</scope>
    <source>
        <strain evidence="7">cv. St1</strain>
    </source>
</reference>
<name>A0A1Q3BX46_CEPFO</name>
<protein>
    <recommendedName>
        <fullName evidence="5">Glycosyltransferase</fullName>
        <ecNumber evidence="5">2.4.1.-</ecNumber>
    </recommendedName>
</protein>
<dbReference type="SUPFAM" id="SSF53756">
    <property type="entry name" value="UDP-Glycosyltransferase/glycogen phosphorylase"/>
    <property type="match status" value="1"/>
</dbReference>
<evidence type="ECO:0000256" key="5">
    <source>
        <dbReference type="RuleBase" id="RU362057"/>
    </source>
</evidence>
<accession>A0A1Q3BX46</accession>
<dbReference type="Pfam" id="PF00201">
    <property type="entry name" value="UDPGT"/>
    <property type="match status" value="1"/>
</dbReference>
<dbReference type="EMBL" id="BDDD01001016">
    <property type="protein sequence ID" value="GAV72565.1"/>
    <property type="molecule type" value="Genomic_DNA"/>
</dbReference>
<dbReference type="PANTHER" id="PTHR48047">
    <property type="entry name" value="GLYCOSYLTRANSFERASE"/>
    <property type="match status" value="1"/>
</dbReference>
<evidence type="ECO:0000256" key="3">
    <source>
        <dbReference type="ARBA" id="ARBA00022679"/>
    </source>
</evidence>
<evidence type="ECO:0000313" key="6">
    <source>
        <dbReference type="EMBL" id="GAV72565.1"/>
    </source>
</evidence>
<evidence type="ECO:0000256" key="1">
    <source>
        <dbReference type="ARBA" id="ARBA00009995"/>
    </source>
</evidence>
<keyword evidence="7" id="KW-1185">Reference proteome</keyword>
<evidence type="ECO:0000313" key="7">
    <source>
        <dbReference type="Proteomes" id="UP000187406"/>
    </source>
</evidence>
<dbReference type="FunCoup" id="A0A1Q3BX46">
    <property type="interactions" value="120"/>
</dbReference>
<sequence>SNNKKKMGSPSMDASHHVVLFPFMSKGHTIPILGLARLLLRRPCITVTVFTTPANSPFISKSLCDTTASIIDLPFPQNIPEIPPGVESTDKLPSISLYVPFTRATKLMQADFERALVALPRVSFMVSDGFLWWTLESANKFGFPRFWFYGMCVYIQCVSKAVLENRLLIGPKSDDELITVPPFPWIKVTRNDFEPTFSDPEPKGPLFELFMDQIISTENSYGQIVNSFYELEPTFVDQWNSGEKHNKWCVGPLNLAEPPRVELGRHQKTTWIQWLDQKWSQGSSVLYVAFGSQAEISGEQQKEIAKGLEESNVNFLWVMRRKEAELGEGYEERVKERGIVVMEWVDQNEILKHQSVKGFLSHCGWNSVLESICAGVPILAWPKMAEQNMNARMVVEELKIGLRVETCNGSVRGFVKWQGLEKMVRELMEGEMGKESRKKVKEFAEMAKAAFEEGSGSSWRTLDMLIGKTCKAT</sequence>
<dbReference type="InParanoid" id="A0A1Q3BX46"/>
<evidence type="ECO:0000256" key="4">
    <source>
        <dbReference type="RuleBase" id="RU003718"/>
    </source>
</evidence>
<evidence type="ECO:0000256" key="2">
    <source>
        <dbReference type="ARBA" id="ARBA00022676"/>
    </source>
</evidence>
<proteinExistence type="inferred from homology"/>
<dbReference type="GO" id="GO:0035251">
    <property type="term" value="F:UDP-glucosyltransferase activity"/>
    <property type="evidence" value="ECO:0007669"/>
    <property type="project" value="TreeGrafter"/>
</dbReference>
<dbReference type="EC" id="2.4.1.-" evidence="5"/>
<feature type="non-terminal residue" evidence="6">
    <location>
        <position position="1"/>
    </location>
</feature>